<dbReference type="GO" id="GO:0016787">
    <property type="term" value="F:hydrolase activity"/>
    <property type="evidence" value="ECO:0007669"/>
    <property type="project" value="UniProtKB-KW"/>
</dbReference>
<dbReference type="Pfam" id="PF00430">
    <property type="entry name" value="ATP-synt_B"/>
    <property type="match status" value="1"/>
</dbReference>
<proteinExistence type="inferred from homology"/>
<evidence type="ECO:0000256" key="10">
    <source>
        <dbReference type="ARBA" id="ARBA00025198"/>
    </source>
</evidence>
<evidence type="ECO:0000313" key="17">
    <source>
        <dbReference type="EMBL" id="AWI82526.1"/>
    </source>
</evidence>
<organism evidence="17 18">
    <name type="scientific">Alloyangia pacifica</name>
    <dbReference type="NCBI Taxonomy" id="311180"/>
    <lineage>
        <taxon>Bacteria</taxon>
        <taxon>Pseudomonadati</taxon>
        <taxon>Pseudomonadota</taxon>
        <taxon>Alphaproteobacteria</taxon>
        <taxon>Rhodobacterales</taxon>
        <taxon>Roseobacteraceae</taxon>
        <taxon>Alloyangia</taxon>
    </lineage>
</organism>
<dbReference type="InterPro" id="IPR050059">
    <property type="entry name" value="ATP_synthase_B_chain"/>
</dbReference>
<dbReference type="GO" id="GO:0046961">
    <property type="term" value="F:proton-transporting ATPase activity, rotational mechanism"/>
    <property type="evidence" value="ECO:0007669"/>
    <property type="project" value="TreeGrafter"/>
</dbReference>
<dbReference type="GO" id="GO:0012505">
    <property type="term" value="C:endomembrane system"/>
    <property type="evidence" value="ECO:0007669"/>
    <property type="project" value="UniProtKB-SubCell"/>
</dbReference>
<keyword evidence="8 13" id="KW-0472">Membrane</keyword>
<evidence type="ECO:0000256" key="2">
    <source>
        <dbReference type="ARBA" id="ARBA00022448"/>
    </source>
</evidence>
<dbReference type="EMBL" id="CP022189">
    <property type="protein sequence ID" value="AWI82526.1"/>
    <property type="molecule type" value="Genomic_DNA"/>
</dbReference>
<feature type="transmembrane region" description="Helical" evidence="13">
    <location>
        <begin position="30"/>
        <end position="49"/>
    </location>
</feature>
<comment type="similarity">
    <text evidence="1 13 14">Belongs to the ATPase B chain family.</text>
</comment>
<evidence type="ECO:0000256" key="6">
    <source>
        <dbReference type="ARBA" id="ARBA00022989"/>
    </source>
</evidence>
<feature type="chain" id="PRO_5016000017" description="ATP synthase subunit b" evidence="16">
    <location>
        <begin position="21"/>
        <end position="187"/>
    </location>
</feature>
<comment type="subunit">
    <text evidence="13">F-type ATPases have 2 components, F(1) - the catalytic core - and F(0) - the membrane proton channel. F(1) has five subunits: alpha(3), beta(3), gamma(1), delta(1), epsilon(1). F(0) has three main subunits: a(1), b(2) and c(10-14). The alpha and beta chains form an alternating ring which encloses part of the gamma chain. F(1) is attached to F(0) by a central stalk formed by the gamma and epsilon chains, while a peripheral stalk is formed by the delta and b chains.</text>
</comment>
<evidence type="ECO:0000256" key="7">
    <source>
        <dbReference type="ARBA" id="ARBA00023065"/>
    </source>
</evidence>
<keyword evidence="7 13" id="KW-0406">Ion transport</keyword>
<dbReference type="CDD" id="cd06503">
    <property type="entry name" value="ATP-synt_Fo_b"/>
    <property type="match status" value="1"/>
</dbReference>
<dbReference type="GO" id="GO:0005886">
    <property type="term" value="C:plasma membrane"/>
    <property type="evidence" value="ECO:0007669"/>
    <property type="project" value="UniProtKB-SubCell"/>
</dbReference>
<dbReference type="InterPro" id="IPR002146">
    <property type="entry name" value="ATP_synth_b/b'su_bac/chlpt"/>
</dbReference>
<evidence type="ECO:0000256" key="16">
    <source>
        <dbReference type="SAM" id="SignalP"/>
    </source>
</evidence>
<keyword evidence="5 13" id="KW-0375">Hydrogen ion transport</keyword>
<evidence type="ECO:0000256" key="9">
    <source>
        <dbReference type="ARBA" id="ARBA00023310"/>
    </source>
</evidence>
<dbReference type="PANTHER" id="PTHR33445">
    <property type="entry name" value="ATP SYNTHASE SUBUNIT B', CHLOROPLASTIC"/>
    <property type="match status" value="1"/>
</dbReference>
<dbReference type="NCBIfam" id="NF009989">
    <property type="entry name" value="PRK13455.1"/>
    <property type="match status" value="1"/>
</dbReference>
<evidence type="ECO:0000256" key="5">
    <source>
        <dbReference type="ARBA" id="ARBA00022781"/>
    </source>
</evidence>
<evidence type="ECO:0000256" key="14">
    <source>
        <dbReference type="RuleBase" id="RU003848"/>
    </source>
</evidence>
<evidence type="ECO:0000256" key="4">
    <source>
        <dbReference type="ARBA" id="ARBA00022692"/>
    </source>
</evidence>
<comment type="subcellular location">
    <subcellularLocation>
        <location evidence="13">Cell membrane</location>
        <topology evidence="13">Single-pass membrane protein</topology>
    </subcellularLocation>
    <subcellularLocation>
        <location evidence="12">Endomembrane system</location>
        <topology evidence="12">Single-pass membrane protein</topology>
    </subcellularLocation>
</comment>
<keyword evidence="2 13" id="KW-0813">Transport</keyword>
<reference evidence="17 18" key="1">
    <citation type="submission" date="2017-06" db="EMBL/GenBank/DDBJ databases">
        <title>Yangia sp. YSBP01 complete genome sequence.</title>
        <authorList>
            <person name="Woo J.-H."/>
            <person name="Kim H.-S."/>
        </authorList>
    </citation>
    <scope>NUCLEOTIDE SEQUENCE [LARGE SCALE GENOMIC DNA]</scope>
    <source>
        <strain evidence="17 18">YSBP01</strain>
    </source>
</reference>
<evidence type="ECO:0000256" key="11">
    <source>
        <dbReference type="ARBA" id="ARBA00025614"/>
    </source>
</evidence>
<evidence type="ECO:0000256" key="12">
    <source>
        <dbReference type="ARBA" id="ARBA00037847"/>
    </source>
</evidence>
<keyword evidence="4 13" id="KW-0812">Transmembrane</keyword>
<dbReference type="KEGG" id="ypac:CEW88_01915"/>
<keyword evidence="3 13" id="KW-0138">CF(0)</keyword>
<evidence type="ECO:0000256" key="15">
    <source>
        <dbReference type="SAM" id="Coils"/>
    </source>
</evidence>
<evidence type="ECO:0000256" key="13">
    <source>
        <dbReference type="HAMAP-Rule" id="MF_01398"/>
    </source>
</evidence>
<keyword evidence="16" id="KW-0732">Signal</keyword>
<keyword evidence="6 13" id="KW-1133">Transmembrane helix</keyword>
<dbReference type="AlphaFoldDB" id="A0A2U8HBT6"/>
<dbReference type="RefSeq" id="WP_108964441.1">
    <property type="nucleotide sequence ID" value="NZ_CP022189.1"/>
</dbReference>
<keyword evidence="13" id="KW-1003">Cell membrane</keyword>
<keyword evidence="9 13" id="KW-0066">ATP synthesis</keyword>
<evidence type="ECO:0000256" key="1">
    <source>
        <dbReference type="ARBA" id="ARBA00005513"/>
    </source>
</evidence>
<feature type="coiled-coil region" evidence="15">
    <location>
        <begin position="56"/>
        <end position="148"/>
    </location>
</feature>
<evidence type="ECO:0000256" key="3">
    <source>
        <dbReference type="ARBA" id="ARBA00022547"/>
    </source>
</evidence>
<dbReference type="Proteomes" id="UP000244915">
    <property type="component" value="Chromosome 1"/>
</dbReference>
<dbReference type="GO" id="GO:0046933">
    <property type="term" value="F:proton-transporting ATP synthase activity, rotational mechanism"/>
    <property type="evidence" value="ECO:0007669"/>
    <property type="project" value="UniProtKB-UniRule"/>
</dbReference>
<dbReference type="OrthoDB" id="8479836at2"/>
<comment type="function">
    <text evidence="11">Component of the F(0) channel, it forms part of the peripheral stalk, linking F(1) to F(0). The b'-subunit is a diverged and duplicated form of b found in plants and photosynthetic bacteria.</text>
</comment>
<feature type="signal peptide" evidence="16">
    <location>
        <begin position="1"/>
        <end position="20"/>
    </location>
</feature>
<accession>A0A2U8HBT6</accession>
<gene>
    <name evidence="13" type="primary">atpF</name>
    <name evidence="17" type="ORF">CEW88_01915</name>
</gene>
<keyword evidence="15" id="KW-0175">Coiled coil</keyword>
<evidence type="ECO:0000256" key="8">
    <source>
        <dbReference type="ARBA" id="ARBA00023136"/>
    </source>
</evidence>
<protein>
    <recommendedName>
        <fullName evidence="13">ATP synthase subunit b</fullName>
    </recommendedName>
    <alternativeName>
        <fullName evidence="13">ATP synthase F(0) sector subunit b</fullName>
    </alternativeName>
    <alternativeName>
        <fullName evidence="13">ATPase subunit I</fullName>
    </alternativeName>
    <alternativeName>
        <fullName evidence="13">F-type ATPase subunit b</fullName>
        <shortName evidence="13">F-ATPase subunit b</shortName>
    </alternativeName>
</protein>
<evidence type="ECO:0000313" key="18">
    <source>
        <dbReference type="Proteomes" id="UP000244915"/>
    </source>
</evidence>
<name>A0A2U8HBT6_9RHOB</name>
<sequence>MRKLMTLSALGTLMASPALAASGPFFSLRNTDFVVLLGFLLFLAVLVYFKVPKMLGSQLDRRAEGIRNELEEARALREEAQTLLASYERKQREVQEQAEKIVAQAKVDAESAAEQARKDLDDSIARRIAAAEEQIKSAENSAVREVRDRAIAVAVDAARDVIATQLGAKDKAALVDASIKEIGAKLH</sequence>
<keyword evidence="17" id="KW-0378">Hydrolase</keyword>
<dbReference type="PANTHER" id="PTHR33445:SF1">
    <property type="entry name" value="ATP SYNTHASE SUBUNIT B"/>
    <property type="match status" value="1"/>
</dbReference>
<comment type="function">
    <text evidence="10 13">F(1)F(0) ATP synthase produces ATP from ADP in the presence of a proton or sodium gradient. F-type ATPases consist of two structural domains, F(1) containing the extramembraneous catalytic core and F(0) containing the membrane proton channel, linked together by a central stalk and a peripheral stalk. During catalysis, ATP synthesis in the catalytic domain of F(1) is coupled via a rotary mechanism of the central stalk subunits to proton translocation.</text>
</comment>
<dbReference type="HAMAP" id="MF_01398">
    <property type="entry name" value="ATP_synth_b_bprime"/>
    <property type="match status" value="1"/>
</dbReference>
<dbReference type="GO" id="GO:0045259">
    <property type="term" value="C:proton-transporting ATP synthase complex"/>
    <property type="evidence" value="ECO:0007669"/>
    <property type="project" value="UniProtKB-KW"/>
</dbReference>